<evidence type="ECO:0000313" key="3">
    <source>
        <dbReference type="Proteomes" id="UP000318336"/>
    </source>
</evidence>
<evidence type="ECO:0000256" key="1">
    <source>
        <dbReference type="SAM" id="Phobius"/>
    </source>
</evidence>
<dbReference type="OrthoDB" id="3619694at2"/>
<protein>
    <submittedName>
        <fullName evidence="2">Uncharacterized protein</fullName>
    </submittedName>
</protein>
<gene>
    <name evidence="2" type="ORF">FB554_2399</name>
</gene>
<organism evidence="2 3">
    <name type="scientific">Barrientosiimonas humi</name>
    <dbReference type="NCBI Taxonomy" id="999931"/>
    <lineage>
        <taxon>Bacteria</taxon>
        <taxon>Bacillati</taxon>
        <taxon>Actinomycetota</taxon>
        <taxon>Actinomycetes</taxon>
        <taxon>Micrococcales</taxon>
        <taxon>Dermacoccaceae</taxon>
        <taxon>Barrientosiimonas</taxon>
    </lineage>
</organism>
<keyword evidence="1" id="KW-0812">Transmembrane</keyword>
<reference evidence="2 3" key="1">
    <citation type="submission" date="2019-06" db="EMBL/GenBank/DDBJ databases">
        <title>Sequencing the genomes of 1000 actinobacteria strains.</title>
        <authorList>
            <person name="Klenk H.-P."/>
        </authorList>
    </citation>
    <scope>NUCLEOTIDE SEQUENCE [LARGE SCALE GENOMIC DNA]</scope>
    <source>
        <strain evidence="2 3">DSM 24617</strain>
    </source>
</reference>
<feature type="transmembrane region" description="Helical" evidence="1">
    <location>
        <begin position="44"/>
        <end position="62"/>
    </location>
</feature>
<proteinExistence type="predicted"/>
<accession>A0A542XEM1</accession>
<feature type="transmembrane region" description="Helical" evidence="1">
    <location>
        <begin position="6"/>
        <end position="23"/>
    </location>
</feature>
<dbReference type="AlphaFoldDB" id="A0A542XEM1"/>
<comment type="caution">
    <text evidence="2">The sequence shown here is derived from an EMBL/GenBank/DDBJ whole genome shotgun (WGS) entry which is preliminary data.</text>
</comment>
<dbReference type="RefSeq" id="WP_142006353.1">
    <property type="nucleotide sequence ID" value="NZ_CAJTBP010000001.1"/>
</dbReference>
<dbReference type="EMBL" id="VFOK01000001">
    <property type="protein sequence ID" value="TQL34236.1"/>
    <property type="molecule type" value="Genomic_DNA"/>
</dbReference>
<dbReference type="Proteomes" id="UP000318336">
    <property type="component" value="Unassembled WGS sequence"/>
</dbReference>
<keyword evidence="1" id="KW-1133">Transmembrane helix</keyword>
<sequence length="213" mass="23375">MLPSSFWGVVFFVVLVAPGLVLDHLRHRHHARVGESPFRELARVVLTSLVCSGVAFVALAALDEVLPDSVVAGPRAAVGLDAEFARSNFWQLLVGLVLFVSISTGLAVGWYWRSRPADPPLIPKPAWEKVFRSDNPTEQAPVLRIRLQSGTIVLGTLAEYTKAYELDDRELVLAAPLWIGNDDESLQAVDVAWQRLVVAGTDIETILVQYPLA</sequence>
<dbReference type="InterPro" id="IPR045919">
    <property type="entry name" value="DUF6338"/>
</dbReference>
<dbReference type="Pfam" id="PF19865">
    <property type="entry name" value="DUF6338"/>
    <property type="match status" value="1"/>
</dbReference>
<feature type="transmembrane region" description="Helical" evidence="1">
    <location>
        <begin position="89"/>
        <end position="112"/>
    </location>
</feature>
<keyword evidence="1" id="KW-0472">Membrane</keyword>
<name>A0A542XEM1_9MICO</name>
<evidence type="ECO:0000313" key="2">
    <source>
        <dbReference type="EMBL" id="TQL34236.1"/>
    </source>
</evidence>
<keyword evidence="3" id="KW-1185">Reference proteome</keyword>